<sequence length="168" mass="19096">MQDLYERMTTLQHQSPASSYAETECTDSDIDSNDCHDAKRKFLARDAQRIWVRTAPISIPSRDHQQLHSYRCESLLESTDLSYHADMRLLHAGRCHYADEDDDDELPEAELEEDDSALFGNLAFFCSQYGVSQTCMVKRNACTYKSIAAPASPTGVDDRDEDIFAMEL</sequence>
<evidence type="ECO:0000256" key="1">
    <source>
        <dbReference type="SAM" id="MobiDB-lite"/>
    </source>
</evidence>
<accession>A0A3M6VTJ8</accession>
<dbReference type="EMBL" id="QKXF01000167">
    <property type="protein sequence ID" value="RQM15168.1"/>
    <property type="molecule type" value="Genomic_DNA"/>
</dbReference>
<dbReference type="EMBL" id="QLLG01000018">
    <property type="protein sequence ID" value="RMX69632.1"/>
    <property type="molecule type" value="Genomic_DNA"/>
</dbReference>
<feature type="compositionally biased region" description="Polar residues" evidence="1">
    <location>
        <begin position="9"/>
        <end position="20"/>
    </location>
</feature>
<reference evidence="4 5" key="1">
    <citation type="submission" date="2018-06" db="EMBL/GenBank/DDBJ databases">
        <title>Comparative genomics of downy mildews reveals potential adaptations to biotrophy.</title>
        <authorList>
            <person name="Fletcher K."/>
            <person name="Klosterman S.J."/>
            <person name="Derevnina L."/>
            <person name="Martin F."/>
            <person name="Koike S."/>
            <person name="Reyes Chin-Wo S."/>
            <person name="Mou B."/>
            <person name="Michelmore R."/>
        </authorList>
    </citation>
    <scope>NUCLEOTIDE SEQUENCE [LARGE SCALE GENOMIC DNA]</scope>
    <source>
        <strain evidence="3 5">R13</strain>
        <strain evidence="2 4">R14</strain>
    </source>
</reference>
<dbReference type="Proteomes" id="UP000282087">
    <property type="component" value="Unassembled WGS sequence"/>
</dbReference>
<evidence type="ECO:0000313" key="2">
    <source>
        <dbReference type="EMBL" id="RMX69632.1"/>
    </source>
</evidence>
<dbReference type="OrthoDB" id="118782at2759"/>
<keyword evidence="4" id="KW-1185">Reference proteome</keyword>
<protein>
    <submittedName>
        <fullName evidence="2">Uncharacterized protein</fullName>
    </submittedName>
</protein>
<dbReference type="VEuPathDB" id="FungiDB:DD237_005845"/>
<comment type="caution">
    <text evidence="2">The sequence shown here is derived from an EMBL/GenBank/DDBJ whole genome shotgun (WGS) entry which is preliminary data.</text>
</comment>
<dbReference type="AlphaFoldDB" id="A0A3M6VTJ8"/>
<organism evidence="2 4">
    <name type="scientific">Peronospora effusa</name>
    <dbReference type="NCBI Taxonomy" id="542832"/>
    <lineage>
        <taxon>Eukaryota</taxon>
        <taxon>Sar</taxon>
        <taxon>Stramenopiles</taxon>
        <taxon>Oomycota</taxon>
        <taxon>Peronosporomycetes</taxon>
        <taxon>Peronosporales</taxon>
        <taxon>Peronosporaceae</taxon>
        <taxon>Peronospora</taxon>
    </lineage>
</organism>
<gene>
    <name evidence="3" type="ORF">DD237_005845</name>
    <name evidence="2" type="ORF">DD238_002224</name>
</gene>
<dbReference type="Proteomes" id="UP000286097">
    <property type="component" value="Unassembled WGS sequence"/>
</dbReference>
<feature type="region of interest" description="Disordered" evidence="1">
    <location>
        <begin position="1"/>
        <end position="20"/>
    </location>
</feature>
<evidence type="ECO:0000313" key="5">
    <source>
        <dbReference type="Proteomes" id="UP000286097"/>
    </source>
</evidence>
<evidence type="ECO:0000313" key="4">
    <source>
        <dbReference type="Proteomes" id="UP000282087"/>
    </source>
</evidence>
<name>A0A3M6VTJ8_9STRA</name>
<evidence type="ECO:0000313" key="3">
    <source>
        <dbReference type="EMBL" id="RQM15168.1"/>
    </source>
</evidence>
<proteinExistence type="predicted"/>